<dbReference type="GO" id="GO:0032259">
    <property type="term" value="P:methylation"/>
    <property type="evidence" value="ECO:0007669"/>
    <property type="project" value="UniProtKB-KW"/>
</dbReference>
<name>A0ABU8HBE3_9BACI</name>
<dbReference type="EMBL" id="JBBAXC010000004">
    <property type="protein sequence ID" value="MEI5906602.1"/>
    <property type="molecule type" value="Genomic_DNA"/>
</dbReference>
<dbReference type="SUPFAM" id="SSF53335">
    <property type="entry name" value="S-adenosyl-L-methionine-dependent methyltransferases"/>
    <property type="match status" value="1"/>
</dbReference>
<dbReference type="CDD" id="cd02440">
    <property type="entry name" value="AdoMet_MTases"/>
    <property type="match status" value="1"/>
</dbReference>
<gene>
    <name evidence="2" type="ORF">WAK64_05970</name>
</gene>
<dbReference type="RefSeq" id="WP_336586040.1">
    <property type="nucleotide sequence ID" value="NZ_JBBAXC010000004.1"/>
</dbReference>
<evidence type="ECO:0000259" key="1">
    <source>
        <dbReference type="Pfam" id="PF08241"/>
    </source>
</evidence>
<protein>
    <submittedName>
        <fullName evidence="2">Class I SAM-dependent methyltransferase</fullName>
        <ecNumber evidence="2">2.1.1.-</ecNumber>
    </submittedName>
</protein>
<accession>A0ABU8HBE3</accession>
<dbReference type="EC" id="2.1.1.-" evidence="2"/>
<organism evidence="2 3">
    <name type="scientific">Bacillus spongiae</name>
    <dbReference type="NCBI Taxonomy" id="2683610"/>
    <lineage>
        <taxon>Bacteria</taxon>
        <taxon>Bacillati</taxon>
        <taxon>Bacillota</taxon>
        <taxon>Bacilli</taxon>
        <taxon>Bacillales</taxon>
        <taxon>Bacillaceae</taxon>
        <taxon>Bacillus</taxon>
    </lineage>
</organism>
<proteinExistence type="predicted"/>
<keyword evidence="2" id="KW-0808">Transferase</keyword>
<reference evidence="2 3" key="1">
    <citation type="journal article" date="2018" name="J. Microbiol.">
        <title>Bacillus spongiae sp. nov., isolated from sponge of Jeju Island.</title>
        <authorList>
            <person name="Lee G.E."/>
            <person name="Im W.T."/>
            <person name="Park J.S."/>
        </authorList>
    </citation>
    <scope>NUCLEOTIDE SEQUENCE [LARGE SCALE GENOMIC DNA]</scope>
    <source>
        <strain evidence="2 3">135PIL107-10</strain>
    </source>
</reference>
<keyword evidence="2" id="KW-0489">Methyltransferase</keyword>
<evidence type="ECO:0000313" key="2">
    <source>
        <dbReference type="EMBL" id="MEI5906602.1"/>
    </source>
</evidence>
<dbReference type="Gene3D" id="3.40.50.150">
    <property type="entry name" value="Vaccinia Virus protein VP39"/>
    <property type="match status" value="1"/>
</dbReference>
<dbReference type="InterPro" id="IPR029063">
    <property type="entry name" value="SAM-dependent_MTases_sf"/>
</dbReference>
<dbReference type="Pfam" id="PF08241">
    <property type="entry name" value="Methyltransf_11"/>
    <property type="match status" value="1"/>
</dbReference>
<keyword evidence="3" id="KW-1185">Reference proteome</keyword>
<sequence length="253" mass="29145">MKRTMTTDDAIKRWNQHAESFISSYTEHGDIHREVFLNPTIFSLLGDVNGKRVLDAGCGEGYLSRLLAEKGAIVTAVDYAQKMIEMAKQRTSSDAPIHYRQGNCEQLSFLADAQFDTIVSNMVLQDLEDYEAALREMHRLLTDGGVCIFSILHPCFITPNSGWVRNEKGERQFWKVHRYFYEGVYDQNFPVHHKEKIVYYHRTLTSYMKAIQQAGFTLSAVVEPVPSDEMLARYPLFEEDLHCADFIVFKLTK</sequence>
<comment type="caution">
    <text evidence="2">The sequence shown here is derived from an EMBL/GenBank/DDBJ whole genome shotgun (WGS) entry which is preliminary data.</text>
</comment>
<dbReference type="GO" id="GO:0008168">
    <property type="term" value="F:methyltransferase activity"/>
    <property type="evidence" value="ECO:0007669"/>
    <property type="project" value="UniProtKB-KW"/>
</dbReference>
<dbReference type="InterPro" id="IPR013216">
    <property type="entry name" value="Methyltransf_11"/>
</dbReference>
<feature type="domain" description="Methyltransferase type 11" evidence="1">
    <location>
        <begin position="54"/>
        <end position="149"/>
    </location>
</feature>
<dbReference type="PANTHER" id="PTHR43861">
    <property type="entry name" value="TRANS-ACONITATE 2-METHYLTRANSFERASE-RELATED"/>
    <property type="match status" value="1"/>
</dbReference>
<dbReference type="PANTHER" id="PTHR43861:SF1">
    <property type="entry name" value="TRANS-ACONITATE 2-METHYLTRANSFERASE"/>
    <property type="match status" value="1"/>
</dbReference>
<evidence type="ECO:0000313" key="3">
    <source>
        <dbReference type="Proteomes" id="UP001312865"/>
    </source>
</evidence>
<dbReference type="Proteomes" id="UP001312865">
    <property type="component" value="Unassembled WGS sequence"/>
</dbReference>